<reference evidence="3" key="1">
    <citation type="submission" date="2009-09" db="EMBL/GenBank/DDBJ databases">
        <title>The complete chromosome of Sebaldella termitidis ATCC 33386.</title>
        <authorList>
            <consortium name="US DOE Joint Genome Institute (JGI-PGF)"/>
            <person name="Lucas S."/>
            <person name="Copeland A."/>
            <person name="Lapidus A."/>
            <person name="Glavina del Rio T."/>
            <person name="Dalin E."/>
            <person name="Tice H."/>
            <person name="Bruce D."/>
            <person name="Goodwin L."/>
            <person name="Pitluck S."/>
            <person name="Kyrpides N."/>
            <person name="Mavromatis K."/>
            <person name="Ivanova N."/>
            <person name="Mikhailova N."/>
            <person name="Sims D."/>
            <person name="Meincke L."/>
            <person name="Brettin T."/>
            <person name="Detter J.C."/>
            <person name="Han C."/>
            <person name="Larimer F."/>
            <person name="Land M."/>
            <person name="Hauser L."/>
            <person name="Markowitz V."/>
            <person name="Cheng J.F."/>
            <person name="Hugenholtz P."/>
            <person name="Woyke T."/>
            <person name="Wu D."/>
            <person name="Eisen J.A."/>
        </authorList>
    </citation>
    <scope>NUCLEOTIDE SEQUENCE [LARGE SCALE GENOMIC DNA]</scope>
    <source>
        <strain evidence="3">ATCC 33386 / NCTC 11300</strain>
    </source>
</reference>
<gene>
    <name evidence="2" type="ordered locus">Sterm_1856</name>
</gene>
<protein>
    <submittedName>
        <fullName evidence="2">Uncharacterized protein</fullName>
    </submittedName>
</protein>
<keyword evidence="1" id="KW-0812">Transmembrane</keyword>
<dbReference type="STRING" id="526218.Sterm_1856"/>
<dbReference type="Proteomes" id="UP000000845">
    <property type="component" value="Chromosome"/>
</dbReference>
<evidence type="ECO:0000313" key="2">
    <source>
        <dbReference type="EMBL" id="ACZ08714.1"/>
    </source>
</evidence>
<keyword evidence="1" id="KW-1133">Transmembrane helix</keyword>
<proteinExistence type="predicted"/>
<dbReference type="KEGG" id="str:Sterm_1856"/>
<organism evidence="2 3">
    <name type="scientific">Sebaldella termitidis (strain ATCC 33386 / NCTC 11300)</name>
    <dbReference type="NCBI Taxonomy" id="526218"/>
    <lineage>
        <taxon>Bacteria</taxon>
        <taxon>Fusobacteriati</taxon>
        <taxon>Fusobacteriota</taxon>
        <taxon>Fusobacteriia</taxon>
        <taxon>Fusobacteriales</taxon>
        <taxon>Leptotrichiaceae</taxon>
        <taxon>Sebaldella</taxon>
    </lineage>
</organism>
<dbReference type="eggNOG" id="ENOG50349J8">
    <property type="taxonomic scope" value="Bacteria"/>
</dbReference>
<dbReference type="RefSeq" id="WP_012861308.1">
    <property type="nucleotide sequence ID" value="NC_013517.1"/>
</dbReference>
<dbReference type="HOGENOM" id="CLU_2001063_0_0_0"/>
<feature type="transmembrane region" description="Helical" evidence="1">
    <location>
        <begin position="6"/>
        <end position="24"/>
    </location>
</feature>
<evidence type="ECO:0000256" key="1">
    <source>
        <dbReference type="SAM" id="Phobius"/>
    </source>
</evidence>
<sequence length="149" mass="17913">MDLFLRLILVFLAYYLYVSYYKSVKIKTEKLEEMNGEFIFTYLSYIMKKEMYFDIYEVETVSFSKMIIKNKEFSRLTLVITLENNDIIRLFNKRNAIIFFKSCKENSPVLYEEIFVKSDIFGGMPGFFGLTSLRDIVENEIKRLEEEER</sequence>
<keyword evidence="1" id="KW-0472">Membrane</keyword>
<accession>D1AJ26</accession>
<evidence type="ECO:0000313" key="3">
    <source>
        <dbReference type="Proteomes" id="UP000000845"/>
    </source>
</evidence>
<name>D1AJ26_SEBTE</name>
<reference evidence="2 3" key="2">
    <citation type="journal article" date="2010" name="Stand. Genomic Sci.">
        <title>Complete genome sequence of Sebaldella termitidis type strain (NCTC 11300).</title>
        <authorList>
            <person name="Harmon-Smith M."/>
            <person name="Celia L."/>
            <person name="Chertkov O."/>
            <person name="Lapidus A."/>
            <person name="Copeland A."/>
            <person name="Glavina Del Rio T."/>
            <person name="Nolan M."/>
            <person name="Lucas S."/>
            <person name="Tice H."/>
            <person name="Cheng J.F."/>
            <person name="Han C."/>
            <person name="Detter J.C."/>
            <person name="Bruce D."/>
            <person name="Goodwin L."/>
            <person name="Pitluck S."/>
            <person name="Pati A."/>
            <person name="Liolios K."/>
            <person name="Ivanova N."/>
            <person name="Mavromatis K."/>
            <person name="Mikhailova N."/>
            <person name="Chen A."/>
            <person name="Palaniappan K."/>
            <person name="Land M."/>
            <person name="Hauser L."/>
            <person name="Chang Y.J."/>
            <person name="Jeffries C.D."/>
            <person name="Brettin T."/>
            <person name="Goker M."/>
            <person name="Beck B."/>
            <person name="Bristow J."/>
            <person name="Eisen J.A."/>
            <person name="Markowitz V."/>
            <person name="Hugenholtz P."/>
            <person name="Kyrpides N.C."/>
            <person name="Klenk H.P."/>
            <person name="Chen F."/>
        </authorList>
    </citation>
    <scope>NUCLEOTIDE SEQUENCE [LARGE SCALE GENOMIC DNA]</scope>
    <source>
        <strain evidence="3">ATCC 33386 / NCTC 11300</strain>
    </source>
</reference>
<dbReference type="AlphaFoldDB" id="D1AJ26"/>
<keyword evidence="3" id="KW-1185">Reference proteome</keyword>
<dbReference type="EMBL" id="CP001739">
    <property type="protein sequence ID" value="ACZ08714.1"/>
    <property type="molecule type" value="Genomic_DNA"/>
</dbReference>